<accession>A0A1H4XQZ5</accession>
<gene>
    <name evidence="2" type="ORF">SAMN05216178_6098</name>
</gene>
<dbReference type="Pfam" id="PF03168">
    <property type="entry name" value="LEA_2"/>
    <property type="match status" value="1"/>
</dbReference>
<dbReference type="SUPFAM" id="SSF117070">
    <property type="entry name" value="LEA14-like"/>
    <property type="match status" value="1"/>
</dbReference>
<dbReference type="Proteomes" id="UP000198982">
    <property type="component" value="Unassembled WGS sequence"/>
</dbReference>
<evidence type="ECO:0000313" key="3">
    <source>
        <dbReference type="Proteomes" id="UP000198982"/>
    </source>
</evidence>
<dbReference type="Gene3D" id="2.60.40.1820">
    <property type="match status" value="1"/>
</dbReference>
<name>A0A1H4XQZ5_9PSED</name>
<evidence type="ECO:0000259" key="1">
    <source>
        <dbReference type="SMART" id="SM00769"/>
    </source>
</evidence>
<proteinExistence type="predicted"/>
<dbReference type="PROSITE" id="PS51257">
    <property type="entry name" value="PROKAR_LIPOPROTEIN"/>
    <property type="match status" value="1"/>
</dbReference>
<dbReference type="EMBL" id="FNTJ01000002">
    <property type="protein sequence ID" value="SED07164.1"/>
    <property type="molecule type" value="Genomic_DNA"/>
</dbReference>
<dbReference type="AlphaFoldDB" id="A0A1H4XQZ5"/>
<sequence>MIGELRVLRTLCLLGLLSLSGCVSWFTEEELDPAVHLVKVEVVKANLLEQRFTLHLRVDNPNDSDLTVRRLTYRVYLQRFLLSEGEHEHWFTVTPHSSRFFKVPVRTNLWPQIRDVVKLLRKPEQPIPYRLEGELEIGLFIGKDVHLKRNGVIIPGDFIPE</sequence>
<dbReference type="RefSeq" id="WP_092320200.1">
    <property type="nucleotide sequence ID" value="NZ_FNTJ01000002.1"/>
</dbReference>
<feature type="domain" description="Water stress and hypersensitive response" evidence="1">
    <location>
        <begin position="35"/>
        <end position="154"/>
    </location>
</feature>
<dbReference type="SMART" id="SM00769">
    <property type="entry name" value="WHy"/>
    <property type="match status" value="1"/>
</dbReference>
<protein>
    <submittedName>
        <fullName evidence="2">LEA14-like dessication related protein</fullName>
    </submittedName>
</protein>
<organism evidence="2 3">
    <name type="scientific">Pseudomonas saponiphila</name>
    <dbReference type="NCBI Taxonomy" id="556534"/>
    <lineage>
        <taxon>Bacteria</taxon>
        <taxon>Pseudomonadati</taxon>
        <taxon>Pseudomonadota</taxon>
        <taxon>Gammaproteobacteria</taxon>
        <taxon>Pseudomonadales</taxon>
        <taxon>Pseudomonadaceae</taxon>
        <taxon>Pseudomonas</taxon>
    </lineage>
</organism>
<dbReference type="InterPro" id="IPR004864">
    <property type="entry name" value="LEA_2"/>
</dbReference>
<evidence type="ECO:0000313" key="2">
    <source>
        <dbReference type="EMBL" id="SED07164.1"/>
    </source>
</evidence>
<dbReference type="GO" id="GO:0009269">
    <property type="term" value="P:response to desiccation"/>
    <property type="evidence" value="ECO:0007669"/>
    <property type="project" value="InterPro"/>
</dbReference>
<reference evidence="3" key="1">
    <citation type="submission" date="2016-10" db="EMBL/GenBank/DDBJ databases">
        <authorList>
            <person name="Varghese N."/>
            <person name="Submissions S."/>
        </authorList>
    </citation>
    <scope>NUCLEOTIDE SEQUENCE [LARGE SCALE GENOMIC DNA]</scope>
    <source>
        <strain evidence="3">DSM 9751</strain>
    </source>
</reference>
<dbReference type="InterPro" id="IPR013990">
    <property type="entry name" value="WHy-dom"/>
</dbReference>
<keyword evidence="3" id="KW-1185">Reference proteome</keyword>